<evidence type="ECO:0000313" key="8">
    <source>
        <dbReference type="Proteomes" id="UP000001514"/>
    </source>
</evidence>
<accession>D8SD75</accession>
<evidence type="ECO:0008006" key="9">
    <source>
        <dbReference type="Google" id="ProtNLM"/>
    </source>
</evidence>
<dbReference type="InterPro" id="IPR001214">
    <property type="entry name" value="SET_dom"/>
</dbReference>
<dbReference type="InterPro" id="IPR050869">
    <property type="entry name" value="H3K4_H4K5_MeTrfase"/>
</dbReference>
<feature type="domain" description="MYND-type" evidence="6">
    <location>
        <begin position="26"/>
        <end position="64"/>
    </location>
</feature>
<name>D8SD75_SELML</name>
<feature type="domain" description="SET" evidence="5">
    <location>
        <begin position="121"/>
        <end position="217"/>
    </location>
</feature>
<evidence type="ECO:0000259" key="5">
    <source>
        <dbReference type="PROSITE" id="PS50280"/>
    </source>
</evidence>
<gene>
    <name evidence="7" type="ORF">SELMODRAFT_114558</name>
</gene>
<dbReference type="PROSITE" id="PS50865">
    <property type="entry name" value="ZF_MYND_2"/>
    <property type="match status" value="1"/>
</dbReference>
<dbReference type="KEGG" id="smo:SELMODRAFT_114558"/>
<dbReference type="HOGENOM" id="CLU_018406_2_0_1"/>
<evidence type="ECO:0000259" key="6">
    <source>
        <dbReference type="PROSITE" id="PS50865"/>
    </source>
</evidence>
<dbReference type="Gramene" id="EFJ17464">
    <property type="protein sequence ID" value="EFJ17464"/>
    <property type="gene ID" value="SELMODRAFT_114558"/>
</dbReference>
<proteinExistence type="predicted"/>
<feature type="non-terminal residue" evidence="7">
    <location>
        <position position="1"/>
    </location>
</feature>
<keyword evidence="3" id="KW-0862">Zinc</keyword>
<keyword evidence="2 4" id="KW-0863">Zinc-finger</keyword>
<dbReference type="InterPro" id="IPR046341">
    <property type="entry name" value="SET_dom_sf"/>
</dbReference>
<dbReference type="GO" id="GO:0008270">
    <property type="term" value="F:zinc ion binding"/>
    <property type="evidence" value="ECO:0007669"/>
    <property type="project" value="UniProtKB-KW"/>
</dbReference>
<dbReference type="InterPro" id="IPR011990">
    <property type="entry name" value="TPR-like_helical_dom_sf"/>
</dbReference>
<dbReference type="InParanoid" id="D8SD75"/>
<dbReference type="Gene3D" id="6.10.140.2220">
    <property type="match status" value="1"/>
</dbReference>
<dbReference type="PROSITE" id="PS50280">
    <property type="entry name" value="SET"/>
    <property type="match status" value="1"/>
</dbReference>
<dbReference type="EMBL" id="GL377613">
    <property type="protein sequence ID" value="EFJ17464.1"/>
    <property type="molecule type" value="Genomic_DNA"/>
</dbReference>
<dbReference type="GO" id="GO:0005634">
    <property type="term" value="C:nucleus"/>
    <property type="evidence" value="ECO:0000318"/>
    <property type="project" value="GO_Central"/>
</dbReference>
<dbReference type="Gene3D" id="1.25.40.10">
    <property type="entry name" value="Tetratricopeptide repeat domain"/>
    <property type="match status" value="1"/>
</dbReference>
<dbReference type="Proteomes" id="UP000001514">
    <property type="component" value="Unassembled WGS sequence"/>
</dbReference>
<dbReference type="eggNOG" id="KOG2084">
    <property type="taxonomic scope" value="Eukaryota"/>
</dbReference>
<evidence type="ECO:0000256" key="1">
    <source>
        <dbReference type="ARBA" id="ARBA00022723"/>
    </source>
</evidence>
<evidence type="ECO:0000256" key="2">
    <source>
        <dbReference type="ARBA" id="ARBA00022771"/>
    </source>
</evidence>
<keyword evidence="1" id="KW-0479">Metal-binding</keyword>
<dbReference type="Pfam" id="PF00856">
    <property type="entry name" value="SET"/>
    <property type="match status" value="1"/>
</dbReference>
<evidence type="ECO:0000256" key="4">
    <source>
        <dbReference type="PROSITE-ProRule" id="PRU00134"/>
    </source>
</evidence>
<keyword evidence="8" id="KW-1185">Reference proteome</keyword>
<reference evidence="7 8" key="1">
    <citation type="journal article" date="2011" name="Science">
        <title>The Selaginella genome identifies genetic changes associated with the evolution of vascular plants.</title>
        <authorList>
            <person name="Banks J.A."/>
            <person name="Nishiyama T."/>
            <person name="Hasebe M."/>
            <person name="Bowman J.L."/>
            <person name="Gribskov M."/>
            <person name="dePamphilis C."/>
            <person name="Albert V.A."/>
            <person name="Aono N."/>
            <person name="Aoyama T."/>
            <person name="Ambrose B.A."/>
            <person name="Ashton N.W."/>
            <person name="Axtell M.J."/>
            <person name="Barker E."/>
            <person name="Barker M.S."/>
            <person name="Bennetzen J.L."/>
            <person name="Bonawitz N.D."/>
            <person name="Chapple C."/>
            <person name="Cheng C."/>
            <person name="Correa L.G."/>
            <person name="Dacre M."/>
            <person name="DeBarry J."/>
            <person name="Dreyer I."/>
            <person name="Elias M."/>
            <person name="Engstrom E.M."/>
            <person name="Estelle M."/>
            <person name="Feng L."/>
            <person name="Finet C."/>
            <person name="Floyd S.K."/>
            <person name="Frommer W.B."/>
            <person name="Fujita T."/>
            <person name="Gramzow L."/>
            <person name="Gutensohn M."/>
            <person name="Harholt J."/>
            <person name="Hattori M."/>
            <person name="Heyl A."/>
            <person name="Hirai T."/>
            <person name="Hiwatashi Y."/>
            <person name="Ishikawa M."/>
            <person name="Iwata M."/>
            <person name="Karol K.G."/>
            <person name="Koehler B."/>
            <person name="Kolukisaoglu U."/>
            <person name="Kubo M."/>
            <person name="Kurata T."/>
            <person name="Lalonde S."/>
            <person name="Li K."/>
            <person name="Li Y."/>
            <person name="Litt A."/>
            <person name="Lyons E."/>
            <person name="Manning G."/>
            <person name="Maruyama T."/>
            <person name="Michael T.P."/>
            <person name="Mikami K."/>
            <person name="Miyazaki S."/>
            <person name="Morinaga S."/>
            <person name="Murata T."/>
            <person name="Mueller-Roeber B."/>
            <person name="Nelson D.R."/>
            <person name="Obara M."/>
            <person name="Oguri Y."/>
            <person name="Olmstead R.G."/>
            <person name="Onodera N."/>
            <person name="Petersen B.L."/>
            <person name="Pils B."/>
            <person name="Prigge M."/>
            <person name="Rensing S.A."/>
            <person name="Riano-Pachon D.M."/>
            <person name="Roberts A.W."/>
            <person name="Sato Y."/>
            <person name="Scheller H.V."/>
            <person name="Schulz B."/>
            <person name="Schulz C."/>
            <person name="Shakirov E.V."/>
            <person name="Shibagaki N."/>
            <person name="Shinohara N."/>
            <person name="Shippen D.E."/>
            <person name="Soerensen I."/>
            <person name="Sotooka R."/>
            <person name="Sugimoto N."/>
            <person name="Sugita M."/>
            <person name="Sumikawa N."/>
            <person name="Tanurdzic M."/>
            <person name="Theissen G."/>
            <person name="Ulvskov P."/>
            <person name="Wakazuki S."/>
            <person name="Weng J.K."/>
            <person name="Willats W.W."/>
            <person name="Wipf D."/>
            <person name="Wolf P.G."/>
            <person name="Yang L."/>
            <person name="Zimmer A.D."/>
            <person name="Zhu Q."/>
            <person name="Mitros T."/>
            <person name="Hellsten U."/>
            <person name="Loque D."/>
            <person name="Otillar R."/>
            <person name="Salamov A."/>
            <person name="Schmutz J."/>
            <person name="Shapiro H."/>
            <person name="Lindquist E."/>
            <person name="Lucas S."/>
            <person name="Rokhsar D."/>
            <person name="Grigoriev I.V."/>
        </authorList>
    </citation>
    <scope>NUCLEOTIDE SEQUENCE [LARGE SCALE GENOMIC DNA]</scope>
</reference>
<dbReference type="PANTHER" id="PTHR12197:SF251">
    <property type="entry name" value="EG:BACR7C10.4 PROTEIN"/>
    <property type="match status" value="1"/>
</dbReference>
<dbReference type="Pfam" id="PF01753">
    <property type="entry name" value="zf-MYND"/>
    <property type="match status" value="1"/>
</dbReference>
<dbReference type="OMA" id="KWYFDCQ"/>
<dbReference type="Gene3D" id="2.170.270.10">
    <property type="entry name" value="SET domain"/>
    <property type="match status" value="1"/>
</dbReference>
<dbReference type="FunCoup" id="D8SD75">
    <property type="interactions" value="1223"/>
</dbReference>
<dbReference type="InterPro" id="IPR002893">
    <property type="entry name" value="Znf_MYND"/>
</dbReference>
<evidence type="ECO:0000313" key="7">
    <source>
        <dbReference type="EMBL" id="EFJ17464.1"/>
    </source>
</evidence>
<dbReference type="PANTHER" id="PTHR12197">
    <property type="entry name" value="HISTONE-LYSINE N-METHYLTRANSFERASE SMYD"/>
    <property type="match status" value="1"/>
</dbReference>
<evidence type="ECO:0000256" key="3">
    <source>
        <dbReference type="ARBA" id="ARBA00022833"/>
    </source>
</evidence>
<dbReference type="AlphaFoldDB" id="D8SD75"/>
<dbReference type="STRING" id="88036.D8SD75"/>
<dbReference type="Gene3D" id="1.10.220.160">
    <property type="match status" value="1"/>
</dbReference>
<sequence>FYPGQTVLEQDPYVAVLDGDSRGNRCDACFKQSPALKRCSACKFVFYCSPTCQRSQWKIHQEECKVLVRLSTEQKRPTLLLMLRLLVKRELQATGVLPVTALDNYEIVRALPTHFSETGDERLVMYAQMAVLIKTILNARYAEDVKEITKDICRISCNGHTICDDELRPVGIGLFPVVSVINHSCSSNSLLLFDGKHAVVRALGTISRGCEVTVSYIELGASTNSRREALSDQYYFHCKCPRCTDVSPQAHGLYKDDVLEAVACLDPACESFMRLSNGSWRCMSCGSSREPNEVNKLSTEAEGMIEKANRLQAAGDLHGARMAFQQAEKLQTELWNPRSVKLMRTRDLLLRVYLSLEDWDLALHVCRLTLPAYETAYPGSKHPLLGLQYYTLGKLEMHAGSVTEAVRAYAKAFDILSVTHGSRGEFVRKLRNELDQAKMVASSLHATSPRERS</sequence>
<dbReference type="SUPFAM" id="SSF48452">
    <property type="entry name" value="TPR-like"/>
    <property type="match status" value="1"/>
</dbReference>
<dbReference type="PROSITE" id="PS01360">
    <property type="entry name" value="ZF_MYND_1"/>
    <property type="match status" value="1"/>
</dbReference>
<dbReference type="SUPFAM" id="SSF82199">
    <property type="entry name" value="SET domain"/>
    <property type="match status" value="1"/>
</dbReference>
<protein>
    <recommendedName>
        <fullName evidence="9">MYND-type domain-containing protein</fullName>
    </recommendedName>
</protein>
<organism evidence="8">
    <name type="scientific">Selaginella moellendorffii</name>
    <name type="common">Spikemoss</name>
    <dbReference type="NCBI Taxonomy" id="88036"/>
    <lineage>
        <taxon>Eukaryota</taxon>
        <taxon>Viridiplantae</taxon>
        <taxon>Streptophyta</taxon>
        <taxon>Embryophyta</taxon>
        <taxon>Tracheophyta</taxon>
        <taxon>Lycopodiopsida</taxon>
        <taxon>Selaginellales</taxon>
        <taxon>Selaginellaceae</taxon>
        <taxon>Selaginella</taxon>
    </lineage>
</organism>